<comment type="similarity">
    <text evidence="1">Belongs to the FAD-dependent oxidoreductase family.</text>
</comment>
<dbReference type="FunFam" id="3.50.50.100:FF:000006">
    <property type="entry name" value="apoptosis-inducing factor 2"/>
    <property type="match status" value="1"/>
</dbReference>
<evidence type="ECO:0000256" key="12">
    <source>
        <dbReference type="ARBA" id="ARBA00049479"/>
    </source>
</evidence>
<keyword evidence="2" id="KW-0285">Flavoprotein</keyword>
<comment type="cofactor">
    <cofactor evidence="5">
        <name>6-hydroxy-FAD</name>
        <dbReference type="ChEBI" id="CHEBI:60470"/>
    </cofactor>
</comment>
<evidence type="ECO:0000313" key="16">
    <source>
        <dbReference type="EMBL" id="CAF3739049.1"/>
    </source>
</evidence>
<comment type="function">
    <text evidence="13">Putative FAD-dependent oxidoreductase.</text>
</comment>
<comment type="catalytic activity">
    <reaction evidence="12">
        <text>menaquinone-4 + NADH + H(+) = menaquinol-4 + NAD(+)</text>
        <dbReference type="Rhea" id="RHEA:74079"/>
        <dbReference type="ChEBI" id="CHEBI:15378"/>
        <dbReference type="ChEBI" id="CHEBI:57540"/>
        <dbReference type="ChEBI" id="CHEBI:57945"/>
        <dbReference type="ChEBI" id="CHEBI:78277"/>
        <dbReference type="ChEBI" id="CHEBI:193091"/>
    </reaction>
    <physiologicalReaction direction="left-to-right" evidence="12">
        <dbReference type="Rhea" id="RHEA:74080"/>
    </physiologicalReaction>
</comment>
<dbReference type="InterPro" id="IPR036188">
    <property type="entry name" value="FAD/NAD-bd_sf"/>
</dbReference>
<evidence type="ECO:0000256" key="6">
    <source>
        <dbReference type="ARBA" id="ARBA00040253"/>
    </source>
</evidence>
<dbReference type="GO" id="GO:0050660">
    <property type="term" value="F:flavin adenine dinucleotide binding"/>
    <property type="evidence" value="ECO:0007669"/>
    <property type="project" value="TreeGrafter"/>
</dbReference>
<evidence type="ECO:0000256" key="3">
    <source>
        <dbReference type="ARBA" id="ARBA00022827"/>
    </source>
</evidence>
<dbReference type="Proteomes" id="UP000681722">
    <property type="component" value="Unassembled WGS sequence"/>
</dbReference>
<comment type="catalytic activity">
    <reaction evidence="11">
        <text>phylloquinone + NADH + H(+) = phylloquinol + NAD(+)</text>
        <dbReference type="Rhea" id="RHEA:74075"/>
        <dbReference type="ChEBI" id="CHEBI:15378"/>
        <dbReference type="ChEBI" id="CHEBI:18067"/>
        <dbReference type="ChEBI" id="CHEBI:28433"/>
        <dbReference type="ChEBI" id="CHEBI:57540"/>
        <dbReference type="ChEBI" id="CHEBI:57945"/>
    </reaction>
    <physiologicalReaction direction="left-to-right" evidence="11">
        <dbReference type="Rhea" id="RHEA:74076"/>
    </physiologicalReaction>
</comment>
<organism evidence="15 17">
    <name type="scientific">Didymodactylos carnosus</name>
    <dbReference type="NCBI Taxonomy" id="1234261"/>
    <lineage>
        <taxon>Eukaryota</taxon>
        <taxon>Metazoa</taxon>
        <taxon>Spiralia</taxon>
        <taxon>Gnathifera</taxon>
        <taxon>Rotifera</taxon>
        <taxon>Eurotatoria</taxon>
        <taxon>Bdelloidea</taxon>
        <taxon>Philodinida</taxon>
        <taxon>Philodinidae</taxon>
        <taxon>Didymodactylos</taxon>
    </lineage>
</organism>
<evidence type="ECO:0000256" key="7">
    <source>
        <dbReference type="ARBA" id="ARBA00041541"/>
    </source>
</evidence>
<evidence type="ECO:0000256" key="9">
    <source>
        <dbReference type="ARBA" id="ARBA00048412"/>
    </source>
</evidence>
<accession>A0A814EAN9</accession>
<keyword evidence="4" id="KW-0560">Oxidoreductase</keyword>
<dbReference type="Proteomes" id="UP000663829">
    <property type="component" value="Unassembled WGS sequence"/>
</dbReference>
<dbReference type="Pfam" id="PF07992">
    <property type="entry name" value="Pyr_redox_2"/>
    <property type="match status" value="1"/>
</dbReference>
<comment type="caution">
    <text evidence="15">The sequence shown here is derived from an EMBL/GenBank/DDBJ whole genome shotgun (WGS) entry which is preliminary data.</text>
</comment>
<evidence type="ECO:0000256" key="2">
    <source>
        <dbReference type="ARBA" id="ARBA00022630"/>
    </source>
</evidence>
<protein>
    <recommendedName>
        <fullName evidence="6">Ferroptosis suppressor protein 1</fullName>
    </recommendedName>
    <alternativeName>
        <fullName evidence="7">Apoptosis-inducing factor homologous mitochondrion-associated inducer of death</fullName>
    </alternativeName>
    <alternativeName>
        <fullName evidence="8">p53-responsive gene 3 protein</fullName>
    </alternativeName>
</protein>
<dbReference type="SUPFAM" id="SSF51905">
    <property type="entry name" value="FAD/NAD(P)-binding domain"/>
    <property type="match status" value="1"/>
</dbReference>
<evidence type="ECO:0000256" key="10">
    <source>
        <dbReference type="ARBA" id="ARBA00049236"/>
    </source>
</evidence>
<keyword evidence="3" id="KW-0274">FAD</keyword>
<dbReference type="GO" id="GO:0005737">
    <property type="term" value="C:cytoplasm"/>
    <property type="evidence" value="ECO:0007669"/>
    <property type="project" value="TreeGrafter"/>
</dbReference>
<comment type="catalytic activity">
    <reaction evidence="9">
        <text>menadione + NADH + H(+) = menadiol + NAD(+)</text>
        <dbReference type="Rhea" id="RHEA:69695"/>
        <dbReference type="ChEBI" id="CHEBI:6746"/>
        <dbReference type="ChEBI" id="CHEBI:15378"/>
        <dbReference type="ChEBI" id="CHEBI:28869"/>
        <dbReference type="ChEBI" id="CHEBI:57540"/>
        <dbReference type="ChEBI" id="CHEBI:57945"/>
    </reaction>
    <physiologicalReaction direction="left-to-right" evidence="9">
        <dbReference type="Rhea" id="RHEA:69696"/>
    </physiologicalReaction>
</comment>
<comment type="catalytic activity">
    <reaction evidence="10">
        <text>ubiquinone-10 + NADH + H(+) = ubiquinol-10 + NAD(+)</text>
        <dbReference type="Rhea" id="RHEA:61984"/>
        <dbReference type="ChEBI" id="CHEBI:15378"/>
        <dbReference type="ChEBI" id="CHEBI:46245"/>
        <dbReference type="ChEBI" id="CHEBI:57540"/>
        <dbReference type="ChEBI" id="CHEBI:57945"/>
        <dbReference type="ChEBI" id="CHEBI:64183"/>
    </reaction>
    <physiologicalReaction direction="left-to-right" evidence="10">
        <dbReference type="Rhea" id="RHEA:61985"/>
    </physiologicalReaction>
</comment>
<dbReference type="InterPro" id="IPR023753">
    <property type="entry name" value="FAD/NAD-binding_dom"/>
</dbReference>
<reference evidence="15" key="1">
    <citation type="submission" date="2021-02" db="EMBL/GenBank/DDBJ databases">
        <authorList>
            <person name="Nowell W R."/>
        </authorList>
    </citation>
    <scope>NUCLEOTIDE SEQUENCE</scope>
</reference>
<evidence type="ECO:0000256" key="11">
    <source>
        <dbReference type="ARBA" id="ARBA00049275"/>
    </source>
</evidence>
<evidence type="ECO:0000313" key="17">
    <source>
        <dbReference type="Proteomes" id="UP000663829"/>
    </source>
</evidence>
<evidence type="ECO:0000256" key="5">
    <source>
        <dbReference type="ARBA" id="ARBA00037027"/>
    </source>
</evidence>
<dbReference type="EMBL" id="CAJNOQ010002559">
    <property type="protein sequence ID" value="CAF0965417.1"/>
    <property type="molecule type" value="Genomic_DNA"/>
</dbReference>
<dbReference type="PRINTS" id="PR00368">
    <property type="entry name" value="FADPNR"/>
</dbReference>
<evidence type="ECO:0000313" key="15">
    <source>
        <dbReference type="EMBL" id="CAF0965417.1"/>
    </source>
</evidence>
<dbReference type="AlphaFoldDB" id="A0A814EAN9"/>
<dbReference type="PANTHER" id="PTHR43735">
    <property type="entry name" value="APOPTOSIS-INDUCING FACTOR 1"/>
    <property type="match status" value="1"/>
</dbReference>
<feature type="domain" description="FAD/NAD(P)-binding" evidence="14">
    <location>
        <begin position="16"/>
        <end position="306"/>
    </location>
</feature>
<evidence type="ECO:0000256" key="1">
    <source>
        <dbReference type="ARBA" id="ARBA00006442"/>
    </source>
</evidence>
<evidence type="ECO:0000256" key="4">
    <source>
        <dbReference type="ARBA" id="ARBA00023002"/>
    </source>
</evidence>
<evidence type="ECO:0000256" key="13">
    <source>
        <dbReference type="ARBA" id="ARBA00057036"/>
    </source>
</evidence>
<evidence type="ECO:0000259" key="14">
    <source>
        <dbReference type="Pfam" id="PF07992"/>
    </source>
</evidence>
<dbReference type="PRINTS" id="PR00469">
    <property type="entry name" value="PNDRDTASEII"/>
</dbReference>
<dbReference type="EMBL" id="CAJOBC010002559">
    <property type="protein sequence ID" value="CAF3739049.1"/>
    <property type="molecule type" value="Genomic_DNA"/>
</dbReference>
<dbReference type="Gene3D" id="3.50.50.100">
    <property type="match status" value="1"/>
</dbReference>
<keyword evidence="17" id="KW-1185">Reference proteome</keyword>
<dbReference type="OrthoDB" id="3244603at2759"/>
<gene>
    <name evidence="15" type="ORF">GPM918_LOCUS11951</name>
    <name evidence="16" type="ORF">SRO942_LOCUS11952</name>
</gene>
<evidence type="ECO:0000256" key="8">
    <source>
        <dbReference type="ARBA" id="ARBA00042318"/>
    </source>
</evidence>
<proteinExistence type="inferred from homology"/>
<sequence>MGVTGSQQNTDKKPVVIVVGGGYGGIEVAKKLDKSGHFFVILIDRKSYFLHNVAALRASVEKEYACQIMIPYDKLLSNGCVIHAEVTAVTPEHVLIHGRSAPLTFDYLIIATGSSYAFPAKVADHNSAEACLRYKQLREKIEKAQRILIVGGGPVGCELAGEIAEDFKNKQVTLIHSQTALINPNLFNPKFCQSIREQLESLNVKVLLNERIDLKPMLEHYKNSDMNYLEGEYTVSTDKQTLITADLIFICTGTKVNNRSLDAFRSHFVEGRINVNNHLQVPGYKNIFAIGDISSKETKMAFYAGAQASYVASVIKAMQQNKSFKEYTPATNPAMFVTIGRNGGVGQLPTSSGPVIGKTIVKFIKSKGMFTSKLWSAMNQKYTPTANEQQGKETITDRENDKSYNRKINALLTMDFTEDEANELLKGLPNRTLETGQDYI</sequence>
<name>A0A814EAN9_9BILA</name>
<dbReference type="PANTHER" id="PTHR43735:SF3">
    <property type="entry name" value="FERROPTOSIS SUPPRESSOR PROTEIN 1"/>
    <property type="match status" value="1"/>
</dbReference>
<dbReference type="GO" id="GO:0004174">
    <property type="term" value="F:electron-transferring-flavoprotein dehydrogenase activity"/>
    <property type="evidence" value="ECO:0007669"/>
    <property type="project" value="TreeGrafter"/>
</dbReference>